<feature type="domain" description="ABC transmembrane type-1" evidence="8">
    <location>
        <begin position="81"/>
        <end position="271"/>
    </location>
</feature>
<evidence type="ECO:0000259" key="8">
    <source>
        <dbReference type="PROSITE" id="PS50928"/>
    </source>
</evidence>
<feature type="transmembrane region" description="Helical" evidence="7">
    <location>
        <begin position="192"/>
        <end position="214"/>
    </location>
</feature>
<accession>A0A4R8A1Q3</accession>
<comment type="subcellular location">
    <subcellularLocation>
        <location evidence="1 7">Cell membrane</location>
        <topology evidence="1 7">Multi-pass membrane protein</topology>
    </subcellularLocation>
</comment>
<keyword evidence="5 7" id="KW-1133">Transmembrane helix</keyword>
<reference evidence="9 10" key="1">
    <citation type="submission" date="2019-03" db="EMBL/GenBank/DDBJ databases">
        <title>Genomic Encyclopedia of Type Strains, Phase III (KMG-III): the genomes of soil and plant-associated and newly described type strains.</title>
        <authorList>
            <person name="Whitman W."/>
        </authorList>
    </citation>
    <scope>NUCLEOTIDE SEQUENCE [LARGE SCALE GENOMIC DNA]</scope>
    <source>
        <strain evidence="9 10">VKM Ac-2570</strain>
    </source>
</reference>
<feature type="transmembrane region" description="Helical" evidence="7">
    <location>
        <begin position="251"/>
        <end position="276"/>
    </location>
</feature>
<dbReference type="AlphaFoldDB" id="A0A4R8A1Q3"/>
<keyword evidence="10" id="KW-1185">Reference proteome</keyword>
<evidence type="ECO:0000256" key="7">
    <source>
        <dbReference type="RuleBase" id="RU363032"/>
    </source>
</evidence>
<sequence>MNATIEGGAATRLLANPRFTRTMYYAMLTVLALGFLFPLLWMIGTSFKSGPDTVTHPSAIFPAHPTLTNYAAALHILPRYLWNSVELAFLNVVFLLAVASLAGFAFARLDFPGRDLLFLVVLGSALVPGIVYLIPQYAVFRDWGWVDTHYPLWVPRAFTPVFGTFLMRQFFLGIPKELEEAARIDGAGVFTIFSRIMLPLGTPALATVALFTFVDSWNDLLGPLIFVNSQRLQTVPVALALFRGLEFTNTAALMAAATITIVPVFAVFILAQRYFVMGITLSGMKG</sequence>
<evidence type="ECO:0000256" key="1">
    <source>
        <dbReference type="ARBA" id="ARBA00004651"/>
    </source>
</evidence>
<dbReference type="InterPro" id="IPR000515">
    <property type="entry name" value="MetI-like"/>
</dbReference>
<dbReference type="GO" id="GO:0055085">
    <property type="term" value="P:transmembrane transport"/>
    <property type="evidence" value="ECO:0007669"/>
    <property type="project" value="InterPro"/>
</dbReference>
<dbReference type="PROSITE" id="PS50928">
    <property type="entry name" value="ABC_TM1"/>
    <property type="match status" value="1"/>
</dbReference>
<feature type="transmembrane region" description="Helical" evidence="7">
    <location>
        <begin position="150"/>
        <end position="171"/>
    </location>
</feature>
<feature type="transmembrane region" description="Helical" evidence="7">
    <location>
        <begin position="22"/>
        <end position="43"/>
    </location>
</feature>
<evidence type="ECO:0000256" key="2">
    <source>
        <dbReference type="ARBA" id="ARBA00022448"/>
    </source>
</evidence>
<dbReference type="CDD" id="cd06261">
    <property type="entry name" value="TM_PBP2"/>
    <property type="match status" value="1"/>
</dbReference>
<evidence type="ECO:0000313" key="10">
    <source>
        <dbReference type="Proteomes" id="UP000295447"/>
    </source>
</evidence>
<feature type="transmembrane region" description="Helical" evidence="7">
    <location>
        <begin position="87"/>
        <end position="109"/>
    </location>
</feature>
<keyword evidence="2 7" id="KW-0813">Transport</keyword>
<keyword evidence="6 7" id="KW-0472">Membrane</keyword>
<dbReference type="OrthoDB" id="2063054at2"/>
<dbReference type="InterPro" id="IPR035906">
    <property type="entry name" value="MetI-like_sf"/>
</dbReference>
<gene>
    <name evidence="9" type="ORF">EV650_3328</name>
</gene>
<dbReference type="SUPFAM" id="SSF161098">
    <property type="entry name" value="MetI-like"/>
    <property type="match status" value="1"/>
</dbReference>
<comment type="similarity">
    <text evidence="7">Belongs to the binding-protein-dependent transport system permease family.</text>
</comment>
<evidence type="ECO:0000256" key="6">
    <source>
        <dbReference type="ARBA" id="ARBA00023136"/>
    </source>
</evidence>
<comment type="caution">
    <text evidence="9">The sequence shown here is derived from an EMBL/GenBank/DDBJ whole genome shotgun (WGS) entry which is preliminary data.</text>
</comment>
<keyword evidence="3" id="KW-1003">Cell membrane</keyword>
<organism evidence="9 10">
    <name type="scientific">Kribbella kalugense</name>
    <dbReference type="NCBI Taxonomy" id="2512221"/>
    <lineage>
        <taxon>Bacteria</taxon>
        <taxon>Bacillati</taxon>
        <taxon>Actinomycetota</taxon>
        <taxon>Actinomycetes</taxon>
        <taxon>Propionibacteriales</taxon>
        <taxon>Kribbellaceae</taxon>
        <taxon>Kribbella</taxon>
    </lineage>
</organism>
<dbReference type="Gene3D" id="1.10.3720.10">
    <property type="entry name" value="MetI-like"/>
    <property type="match status" value="1"/>
</dbReference>
<name>A0A4R8A1Q3_9ACTN</name>
<evidence type="ECO:0000256" key="3">
    <source>
        <dbReference type="ARBA" id="ARBA00022475"/>
    </source>
</evidence>
<dbReference type="PANTHER" id="PTHR43744">
    <property type="entry name" value="ABC TRANSPORTER PERMEASE PROTEIN MG189-RELATED-RELATED"/>
    <property type="match status" value="1"/>
</dbReference>
<evidence type="ECO:0000256" key="5">
    <source>
        <dbReference type="ARBA" id="ARBA00022989"/>
    </source>
</evidence>
<dbReference type="PANTHER" id="PTHR43744:SF12">
    <property type="entry name" value="ABC TRANSPORTER PERMEASE PROTEIN MG189-RELATED"/>
    <property type="match status" value="1"/>
</dbReference>
<dbReference type="Pfam" id="PF00528">
    <property type="entry name" value="BPD_transp_1"/>
    <property type="match status" value="1"/>
</dbReference>
<dbReference type="Proteomes" id="UP000295447">
    <property type="component" value="Unassembled WGS sequence"/>
</dbReference>
<feature type="transmembrane region" description="Helical" evidence="7">
    <location>
        <begin position="116"/>
        <end position="138"/>
    </location>
</feature>
<proteinExistence type="inferred from homology"/>
<keyword evidence="9" id="KW-0762">Sugar transport</keyword>
<dbReference type="GO" id="GO:0005886">
    <property type="term" value="C:plasma membrane"/>
    <property type="evidence" value="ECO:0007669"/>
    <property type="project" value="UniProtKB-SubCell"/>
</dbReference>
<keyword evidence="4 7" id="KW-0812">Transmembrane</keyword>
<evidence type="ECO:0000313" key="9">
    <source>
        <dbReference type="EMBL" id="TDW24449.1"/>
    </source>
</evidence>
<dbReference type="EMBL" id="SODF01000001">
    <property type="protein sequence ID" value="TDW24449.1"/>
    <property type="molecule type" value="Genomic_DNA"/>
</dbReference>
<protein>
    <submittedName>
        <fullName evidence="9">Multiple sugar transport system permease protein</fullName>
    </submittedName>
</protein>
<dbReference type="RefSeq" id="WP_134119624.1">
    <property type="nucleotide sequence ID" value="NZ_SODF01000001.1"/>
</dbReference>
<evidence type="ECO:0000256" key="4">
    <source>
        <dbReference type="ARBA" id="ARBA00022692"/>
    </source>
</evidence>